<dbReference type="InterPro" id="IPR013216">
    <property type="entry name" value="Methyltransf_11"/>
</dbReference>
<dbReference type="PANTHER" id="PTHR43464">
    <property type="entry name" value="METHYLTRANSFERASE"/>
    <property type="match status" value="1"/>
</dbReference>
<feature type="domain" description="Methyltransferase type 11" evidence="2">
    <location>
        <begin position="64"/>
        <end position="202"/>
    </location>
</feature>
<reference evidence="3 4" key="1">
    <citation type="submission" date="2018-01" db="EMBL/GenBank/DDBJ databases">
        <title>Draft genome sequence of Sphaerisporangium sp. 7K107.</title>
        <authorList>
            <person name="Sahin N."/>
            <person name="Saygin H."/>
            <person name="Ay H."/>
        </authorList>
    </citation>
    <scope>NUCLEOTIDE SEQUENCE [LARGE SCALE GENOMIC DNA]</scope>
    <source>
        <strain evidence="3 4">7K107</strain>
    </source>
</reference>
<evidence type="ECO:0000256" key="1">
    <source>
        <dbReference type="SAM" id="MobiDB-lite"/>
    </source>
</evidence>
<dbReference type="Gene3D" id="3.40.50.150">
    <property type="entry name" value="Vaccinia Virus protein VP39"/>
    <property type="match status" value="1"/>
</dbReference>
<dbReference type="PANTHER" id="PTHR43464:SF82">
    <property type="entry name" value="METHYLTRANSFERASE DOMAIN-CONTAINING PROTEIN"/>
    <property type="match status" value="1"/>
</dbReference>
<protein>
    <submittedName>
        <fullName evidence="3">SAM-dependent methyltransferase</fullName>
    </submittedName>
</protein>
<dbReference type="Pfam" id="PF08241">
    <property type="entry name" value="Methyltransf_11"/>
    <property type="match status" value="1"/>
</dbReference>
<feature type="region of interest" description="Disordered" evidence="1">
    <location>
        <begin position="113"/>
        <end position="140"/>
    </location>
</feature>
<dbReference type="SUPFAM" id="SSF53335">
    <property type="entry name" value="S-adenosyl-L-methionine-dependent methyltransferases"/>
    <property type="match status" value="1"/>
</dbReference>
<organism evidence="3 4">
    <name type="scientific">Spongiactinospora gelatinilytica</name>
    <dbReference type="NCBI Taxonomy" id="2666298"/>
    <lineage>
        <taxon>Bacteria</taxon>
        <taxon>Bacillati</taxon>
        <taxon>Actinomycetota</taxon>
        <taxon>Actinomycetes</taxon>
        <taxon>Streptosporangiales</taxon>
        <taxon>Streptosporangiaceae</taxon>
        <taxon>Spongiactinospora</taxon>
    </lineage>
</organism>
<gene>
    <name evidence="3" type="ORF">C1I98_22150</name>
</gene>
<evidence type="ECO:0000259" key="2">
    <source>
        <dbReference type="Pfam" id="PF08241"/>
    </source>
</evidence>
<dbReference type="Proteomes" id="UP000248544">
    <property type="component" value="Unassembled WGS sequence"/>
</dbReference>
<keyword evidence="3" id="KW-0808">Transferase</keyword>
<dbReference type="RefSeq" id="WP_111169353.1">
    <property type="nucleotide sequence ID" value="NZ_POUA01000184.1"/>
</dbReference>
<name>A0A2W2FZ99_9ACTN</name>
<keyword evidence="3" id="KW-0489">Methyltransferase</keyword>
<evidence type="ECO:0000313" key="3">
    <source>
        <dbReference type="EMBL" id="PZG40992.1"/>
    </source>
</evidence>
<dbReference type="InterPro" id="IPR029063">
    <property type="entry name" value="SAM-dependent_MTases_sf"/>
</dbReference>
<dbReference type="AlphaFoldDB" id="A0A2W2FZ99"/>
<keyword evidence="4" id="KW-1185">Reference proteome</keyword>
<dbReference type="EMBL" id="POUA01000184">
    <property type="protein sequence ID" value="PZG40992.1"/>
    <property type="molecule type" value="Genomic_DNA"/>
</dbReference>
<proteinExistence type="predicted"/>
<accession>A0A2W2FZ99</accession>
<dbReference type="GO" id="GO:0008757">
    <property type="term" value="F:S-adenosylmethionine-dependent methyltransferase activity"/>
    <property type="evidence" value="ECO:0007669"/>
    <property type="project" value="InterPro"/>
</dbReference>
<evidence type="ECO:0000313" key="4">
    <source>
        <dbReference type="Proteomes" id="UP000248544"/>
    </source>
</evidence>
<comment type="caution">
    <text evidence="3">The sequence shown here is derived from an EMBL/GenBank/DDBJ whole genome shotgun (WGS) entry which is preliminary data.</text>
</comment>
<dbReference type="CDD" id="cd02440">
    <property type="entry name" value="AdoMet_MTases"/>
    <property type="match status" value="1"/>
</dbReference>
<sequence>MRNASDATIVNQKRWDALAERHGRGDDEYYDVAGFLAGGSSLTDRERAKVNAAVGDVAGLELLHLQCHFGLDTLSWARAGANVTGVDFSAVAVERARRLAAEAGLATGVRPATLPQTNAQAEPDAQAGLAEEAQPAAQVRPGAQARPTVGFVQADVLALPSELAGRFDVVFASYGVLCWIRSAAEWMASAAACLRPGGALVLIDMHPLVNMIESADPLVVDFPYAGEEPVRFDSGTSYAVAGLDAEASETVQYAHGLGEIVSAAAGAGLRVESLTEWFDEEIDPKLARSPDGRRCSWCWSRRTFRPVHRCGAGHGRSVPGPPVGSRW</sequence>
<dbReference type="GO" id="GO:0032259">
    <property type="term" value="P:methylation"/>
    <property type="evidence" value="ECO:0007669"/>
    <property type="project" value="UniProtKB-KW"/>
</dbReference>